<name>A0A182S3A3_ANOFN</name>
<dbReference type="AlphaFoldDB" id="A0A182S3A3"/>
<dbReference type="EnsemblMetazoa" id="AFUN014910-RB">
    <property type="protein sequence ID" value="AFUN014910-PB"/>
    <property type="gene ID" value="AFUN014910"/>
</dbReference>
<dbReference type="EnsemblMetazoa" id="AFUN014910-RA">
    <property type="protein sequence ID" value="AFUN014910-PA"/>
    <property type="gene ID" value="AFUN014910"/>
</dbReference>
<sequence>MFALPARMSADTFLPVPILQRTVACFWLSKHLPPPELRPSPSLSGMRVSFPRGFSWTPSIVPIPAGTHCYPLPTVHRPTSR</sequence>
<protein>
    <submittedName>
        <fullName evidence="1">Uncharacterized protein</fullName>
    </submittedName>
</protein>
<proteinExistence type="predicted"/>
<reference evidence="1" key="1">
    <citation type="submission" date="2020-05" db="UniProtKB">
        <authorList>
            <consortium name="EnsemblMetazoa"/>
        </authorList>
    </citation>
    <scope>IDENTIFICATION</scope>
    <source>
        <strain evidence="1">FUMOZ</strain>
    </source>
</reference>
<dbReference type="VEuPathDB" id="VectorBase:AFUN014910"/>
<accession>A0A182S3A3</accession>
<evidence type="ECO:0000313" key="1">
    <source>
        <dbReference type="EnsemblMetazoa" id="AFUN014910-PB"/>
    </source>
</evidence>
<organism evidence="1">
    <name type="scientific">Anopheles funestus</name>
    <name type="common">African malaria mosquito</name>
    <dbReference type="NCBI Taxonomy" id="62324"/>
    <lineage>
        <taxon>Eukaryota</taxon>
        <taxon>Metazoa</taxon>
        <taxon>Ecdysozoa</taxon>
        <taxon>Arthropoda</taxon>
        <taxon>Hexapoda</taxon>
        <taxon>Insecta</taxon>
        <taxon>Pterygota</taxon>
        <taxon>Neoptera</taxon>
        <taxon>Endopterygota</taxon>
        <taxon>Diptera</taxon>
        <taxon>Nematocera</taxon>
        <taxon>Culicoidea</taxon>
        <taxon>Culicidae</taxon>
        <taxon>Anophelinae</taxon>
        <taxon>Anopheles</taxon>
    </lineage>
</organism>